<proteinExistence type="predicted"/>
<organism evidence="1 2">
    <name type="scientific">Pteropus alecto</name>
    <name type="common">Black flying fox</name>
    <dbReference type="NCBI Taxonomy" id="9402"/>
    <lineage>
        <taxon>Eukaryota</taxon>
        <taxon>Metazoa</taxon>
        <taxon>Chordata</taxon>
        <taxon>Craniata</taxon>
        <taxon>Vertebrata</taxon>
        <taxon>Euteleostomi</taxon>
        <taxon>Mammalia</taxon>
        <taxon>Eutheria</taxon>
        <taxon>Laurasiatheria</taxon>
        <taxon>Chiroptera</taxon>
        <taxon>Yinpterochiroptera</taxon>
        <taxon>Pteropodoidea</taxon>
        <taxon>Pteropodidae</taxon>
        <taxon>Pteropodinae</taxon>
        <taxon>Pteropus</taxon>
    </lineage>
</organism>
<dbReference type="AlphaFoldDB" id="L5K1G7"/>
<name>L5K1G7_PTEAL</name>
<evidence type="ECO:0000313" key="2">
    <source>
        <dbReference type="Proteomes" id="UP000010552"/>
    </source>
</evidence>
<dbReference type="InParanoid" id="L5K1G7"/>
<protein>
    <submittedName>
        <fullName evidence="1">Uncharacterized protein</fullName>
    </submittedName>
</protein>
<gene>
    <name evidence="1" type="ORF">PAL_GLEAN10025851</name>
</gene>
<evidence type="ECO:0000313" key="1">
    <source>
        <dbReference type="EMBL" id="ELK04601.1"/>
    </source>
</evidence>
<dbReference type="Proteomes" id="UP000010552">
    <property type="component" value="Unassembled WGS sequence"/>
</dbReference>
<dbReference type="EMBL" id="KB031068">
    <property type="protein sequence ID" value="ELK04601.1"/>
    <property type="molecule type" value="Genomic_DNA"/>
</dbReference>
<keyword evidence="2" id="KW-1185">Reference proteome</keyword>
<sequence length="73" mass="8001">MRGSDSAASEGVNEIDKSFQLKARLGMDNTGYYNLPVVDAGRILPVEVTKCSLFDQEAWKPDNILSPGQIPFV</sequence>
<reference evidence="2" key="1">
    <citation type="journal article" date="2013" name="Science">
        <title>Comparative analysis of bat genomes provides insight into the evolution of flight and immunity.</title>
        <authorList>
            <person name="Zhang G."/>
            <person name="Cowled C."/>
            <person name="Shi Z."/>
            <person name="Huang Z."/>
            <person name="Bishop-Lilly K.A."/>
            <person name="Fang X."/>
            <person name="Wynne J.W."/>
            <person name="Xiong Z."/>
            <person name="Baker M.L."/>
            <person name="Zhao W."/>
            <person name="Tachedjian M."/>
            <person name="Zhu Y."/>
            <person name="Zhou P."/>
            <person name="Jiang X."/>
            <person name="Ng J."/>
            <person name="Yang L."/>
            <person name="Wu L."/>
            <person name="Xiao J."/>
            <person name="Feng Y."/>
            <person name="Chen Y."/>
            <person name="Sun X."/>
            <person name="Zhang Y."/>
            <person name="Marsh G.A."/>
            <person name="Crameri G."/>
            <person name="Broder C.C."/>
            <person name="Frey K.G."/>
            <person name="Wang L.F."/>
            <person name="Wang J."/>
        </authorList>
    </citation>
    <scope>NUCLEOTIDE SEQUENCE [LARGE SCALE GENOMIC DNA]</scope>
</reference>
<accession>L5K1G7</accession>